<dbReference type="PANTHER" id="PTHR45527">
    <property type="entry name" value="NONRIBOSOMAL PEPTIDE SYNTHETASE"/>
    <property type="match status" value="1"/>
</dbReference>
<dbReference type="GO" id="GO:0031177">
    <property type="term" value="F:phosphopantetheine binding"/>
    <property type="evidence" value="ECO:0007669"/>
    <property type="project" value="TreeGrafter"/>
</dbReference>
<dbReference type="PRINTS" id="PR00154">
    <property type="entry name" value="AMPBINDING"/>
</dbReference>
<proteinExistence type="predicted"/>
<protein>
    <recommendedName>
        <fullName evidence="1">AMP-dependent synthetase/ligase domain-containing protein</fullName>
    </recommendedName>
</protein>
<dbReference type="SUPFAM" id="SSF56801">
    <property type="entry name" value="Acetyl-CoA synthetase-like"/>
    <property type="match status" value="1"/>
</dbReference>
<name>A0A9W8AQN7_9FUNG</name>
<reference evidence="2" key="1">
    <citation type="submission" date="2022-07" db="EMBL/GenBank/DDBJ databases">
        <title>Phylogenomic reconstructions and comparative analyses of Kickxellomycotina fungi.</title>
        <authorList>
            <person name="Reynolds N.K."/>
            <person name="Stajich J.E."/>
            <person name="Barry K."/>
            <person name="Grigoriev I.V."/>
            <person name="Crous P."/>
            <person name="Smith M.E."/>
        </authorList>
    </citation>
    <scope>NUCLEOTIDE SEQUENCE</scope>
    <source>
        <strain evidence="2">RSA 567</strain>
    </source>
</reference>
<gene>
    <name evidence="2" type="ORF">H4R34_006476</name>
</gene>
<dbReference type="OrthoDB" id="4851615at2759"/>
<dbReference type="PROSITE" id="PS00455">
    <property type="entry name" value="AMP_BINDING"/>
    <property type="match status" value="1"/>
</dbReference>
<dbReference type="Pfam" id="PF00501">
    <property type="entry name" value="AMP-binding"/>
    <property type="match status" value="1"/>
</dbReference>
<dbReference type="InterPro" id="IPR020845">
    <property type="entry name" value="AMP-binding_CS"/>
</dbReference>
<feature type="non-terminal residue" evidence="2">
    <location>
        <position position="311"/>
    </location>
</feature>
<dbReference type="InterPro" id="IPR000873">
    <property type="entry name" value="AMP-dep_synth/lig_dom"/>
</dbReference>
<dbReference type="Gene3D" id="3.40.50.12780">
    <property type="entry name" value="N-terminal domain of ligase-like"/>
    <property type="match status" value="1"/>
</dbReference>
<accession>A0A9W8AQN7</accession>
<dbReference type="PANTHER" id="PTHR45527:SF1">
    <property type="entry name" value="FATTY ACID SYNTHASE"/>
    <property type="match status" value="1"/>
</dbReference>
<dbReference type="AlphaFoldDB" id="A0A9W8AQN7"/>
<dbReference type="Proteomes" id="UP001151582">
    <property type="component" value="Unassembled WGS sequence"/>
</dbReference>
<comment type="caution">
    <text evidence="2">The sequence shown here is derived from an EMBL/GenBank/DDBJ whole genome shotgun (WGS) entry which is preliminary data.</text>
</comment>
<feature type="domain" description="AMP-dependent synthetase/ligase" evidence="1">
    <location>
        <begin position="73"/>
        <end position="292"/>
    </location>
</feature>
<dbReference type="InterPro" id="IPR042099">
    <property type="entry name" value="ANL_N_sf"/>
</dbReference>
<evidence type="ECO:0000313" key="2">
    <source>
        <dbReference type="EMBL" id="KAJ1966721.1"/>
    </source>
</evidence>
<organism evidence="2 3">
    <name type="scientific">Dimargaris verticillata</name>
    <dbReference type="NCBI Taxonomy" id="2761393"/>
    <lineage>
        <taxon>Eukaryota</taxon>
        <taxon>Fungi</taxon>
        <taxon>Fungi incertae sedis</taxon>
        <taxon>Zoopagomycota</taxon>
        <taxon>Kickxellomycotina</taxon>
        <taxon>Dimargaritomycetes</taxon>
        <taxon>Dimargaritales</taxon>
        <taxon>Dimargaritaceae</taxon>
        <taxon>Dimargaris</taxon>
    </lineage>
</organism>
<dbReference type="InterPro" id="IPR020459">
    <property type="entry name" value="AMP-binding"/>
</dbReference>
<dbReference type="EMBL" id="JANBQB010002511">
    <property type="protein sequence ID" value="KAJ1966721.1"/>
    <property type="molecule type" value="Genomic_DNA"/>
</dbReference>
<evidence type="ECO:0000313" key="3">
    <source>
        <dbReference type="Proteomes" id="UP001151582"/>
    </source>
</evidence>
<evidence type="ECO:0000259" key="1">
    <source>
        <dbReference type="Pfam" id="PF00501"/>
    </source>
</evidence>
<dbReference type="GO" id="GO:0005737">
    <property type="term" value="C:cytoplasm"/>
    <property type="evidence" value="ECO:0007669"/>
    <property type="project" value="TreeGrafter"/>
</dbReference>
<dbReference type="GO" id="GO:0044550">
    <property type="term" value="P:secondary metabolite biosynthetic process"/>
    <property type="evidence" value="ECO:0007669"/>
    <property type="project" value="TreeGrafter"/>
</dbReference>
<dbReference type="GO" id="GO:0043041">
    <property type="term" value="P:amino acid activation for nonribosomal peptide biosynthetic process"/>
    <property type="evidence" value="ECO:0007669"/>
    <property type="project" value="TreeGrafter"/>
</dbReference>
<keyword evidence="3" id="KW-1185">Reference proteome</keyword>
<feature type="non-terminal residue" evidence="2">
    <location>
        <position position="1"/>
    </location>
</feature>
<sequence>DLVADSTTIDTVYLADMCHYMDHCLATLVTADDTLTLRALWGMSTLETQALTLFTHGPEHPVDGRMPLLDTLFTHNLAQRAHHIALEYGVDAWTYGQVHQQAQGLASQLHNLGVTHQTPVALLFRRSPAFVWSMLAVLLLGAVYIPIDASNGHERIQGILDELDRPVVMTEHCHSSLITQLGLGDQPVVYSDAIDPAADRPWPVAATQDRNAHNLAYIVFTSGTTGKPKGVMVRHESAVNILRHIARTLKLDEHCRFLQVLNLAFDGCLIELFSTFAVGGTVVLAQDDIARSLALVNTCHLMPSLLSAFDP</sequence>